<evidence type="ECO:0000313" key="2">
    <source>
        <dbReference type="EMBL" id="KKN44306.1"/>
    </source>
</evidence>
<accession>A0A0F9T5V0</accession>
<organism evidence="2">
    <name type="scientific">marine sediment metagenome</name>
    <dbReference type="NCBI Taxonomy" id="412755"/>
    <lineage>
        <taxon>unclassified sequences</taxon>
        <taxon>metagenomes</taxon>
        <taxon>ecological metagenomes</taxon>
    </lineage>
</organism>
<gene>
    <name evidence="2" type="ORF">LCGC14_0694080</name>
</gene>
<protein>
    <submittedName>
        <fullName evidence="2">Uncharacterized protein</fullName>
    </submittedName>
</protein>
<name>A0A0F9T5V0_9ZZZZ</name>
<sequence length="40" mass="4843">MARTKKKKVVFWASVRYPEGTEPPNFKEKRKKKLPLIQRK</sequence>
<comment type="caution">
    <text evidence="2">The sequence shown here is derived from an EMBL/GenBank/DDBJ whole genome shotgun (WGS) entry which is preliminary data.</text>
</comment>
<dbReference type="EMBL" id="LAZR01001457">
    <property type="protein sequence ID" value="KKN44306.1"/>
    <property type="molecule type" value="Genomic_DNA"/>
</dbReference>
<evidence type="ECO:0000256" key="1">
    <source>
        <dbReference type="SAM" id="MobiDB-lite"/>
    </source>
</evidence>
<proteinExistence type="predicted"/>
<reference evidence="2" key="1">
    <citation type="journal article" date="2015" name="Nature">
        <title>Complex archaea that bridge the gap between prokaryotes and eukaryotes.</title>
        <authorList>
            <person name="Spang A."/>
            <person name="Saw J.H."/>
            <person name="Jorgensen S.L."/>
            <person name="Zaremba-Niedzwiedzka K."/>
            <person name="Martijn J."/>
            <person name="Lind A.E."/>
            <person name="van Eijk R."/>
            <person name="Schleper C."/>
            <person name="Guy L."/>
            <person name="Ettema T.J."/>
        </authorList>
    </citation>
    <scope>NUCLEOTIDE SEQUENCE</scope>
</reference>
<feature type="compositionally biased region" description="Basic residues" evidence="1">
    <location>
        <begin position="28"/>
        <end position="40"/>
    </location>
</feature>
<feature type="region of interest" description="Disordered" evidence="1">
    <location>
        <begin position="18"/>
        <end position="40"/>
    </location>
</feature>
<dbReference type="AlphaFoldDB" id="A0A0F9T5V0"/>